<keyword evidence="1" id="KW-0732">Signal</keyword>
<accession>A0A2M8RVH7</accession>
<dbReference type="AlphaFoldDB" id="A0A2M8RVH7"/>
<protein>
    <recommendedName>
        <fullName evidence="2">DUF8095 domain-containing protein</fullName>
    </recommendedName>
</protein>
<evidence type="ECO:0000313" key="4">
    <source>
        <dbReference type="Proteomes" id="UP000230282"/>
    </source>
</evidence>
<feature type="signal peptide" evidence="1">
    <location>
        <begin position="1"/>
        <end position="21"/>
    </location>
</feature>
<dbReference type="RefSeq" id="WP_100296571.1">
    <property type="nucleotide sequence ID" value="NZ_PHGZ01000013.1"/>
</dbReference>
<keyword evidence="4" id="KW-1185">Reference proteome</keyword>
<organism evidence="3 4">
    <name type="scientific">Caviibacterium pharyngocola</name>
    <dbReference type="NCBI Taxonomy" id="28159"/>
    <lineage>
        <taxon>Bacteria</taxon>
        <taxon>Pseudomonadati</taxon>
        <taxon>Pseudomonadota</taxon>
        <taxon>Gammaproteobacteria</taxon>
        <taxon>Pasteurellales</taxon>
        <taxon>Pasteurellaceae</taxon>
        <taxon>Caviibacterium</taxon>
    </lineage>
</organism>
<name>A0A2M8RVH7_9PAST</name>
<feature type="domain" description="DUF8095" evidence="2">
    <location>
        <begin position="43"/>
        <end position="181"/>
    </location>
</feature>
<dbReference type="EMBL" id="PHGZ01000013">
    <property type="protein sequence ID" value="PJG82880.1"/>
    <property type="molecule type" value="Genomic_DNA"/>
</dbReference>
<dbReference type="Pfam" id="PF26367">
    <property type="entry name" value="DUF8095"/>
    <property type="match status" value="1"/>
</dbReference>
<reference evidence="3 4" key="1">
    <citation type="submission" date="2017-11" db="EMBL/GenBank/DDBJ databases">
        <title>Reclassification of Bisgaard taxon 5 as Caviibacterium pharyngocola gen. nov., sp. nov.</title>
        <authorList>
            <person name="Christensen H."/>
        </authorList>
    </citation>
    <scope>NUCLEOTIDE SEQUENCE [LARGE SCALE GENOMIC DNA]</scope>
    <source>
        <strain evidence="3 4">7_3</strain>
    </source>
</reference>
<evidence type="ECO:0000259" key="2">
    <source>
        <dbReference type="Pfam" id="PF26367"/>
    </source>
</evidence>
<feature type="chain" id="PRO_5014961173" description="DUF8095 domain-containing protein" evidence="1">
    <location>
        <begin position="22"/>
        <end position="185"/>
    </location>
</feature>
<gene>
    <name evidence="3" type="ORF">CVP04_05795</name>
</gene>
<comment type="caution">
    <text evidence="3">The sequence shown here is derived from an EMBL/GenBank/DDBJ whole genome shotgun (WGS) entry which is preliminary data.</text>
</comment>
<dbReference type="Proteomes" id="UP000230282">
    <property type="component" value="Unassembled WGS sequence"/>
</dbReference>
<proteinExistence type="predicted"/>
<sequence length="185" mass="20559">MKKNNLIIAITFCLVSSQCFAQAAQSASHSQLFKQVEQKKEVKNQTYLSKDAHAQLNPDDSKDAEKLASSIEFEIYEIGENKMAHTVYQSGAGICNGYQSALGVDITDSRTYYINQDENEYYASIAGATVYSKNDPDNVQYAPVFNIKNTDVAKQVQEEEQLYGKKMATQNIQKSANVLSGTICK</sequence>
<evidence type="ECO:0000313" key="3">
    <source>
        <dbReference type="EMBL" id="PJG82880.1"/>
    </source>
</evidence>
<dbReference type="OrthoDB" id="5689769at2"/>
<dbReference type="InterPro" id="IPR058408">
    <property type="entry name" value="DUF8095"/>
</dbReference>
<evidence type="ECO:0000256" key="1">
    <source>
        <dbReference type="SAM" id="SignalP"/>
    </source>
</evidence>